<reference evidence="1 5" key="1">
    <citation type="journal article" date="2015" name="J. Bacteriol.">
        <title>Resources for Genetic and Genomic Analysis of Emerging Pathogen Acinetobacter baumannii.</title>
        <authorList>
            <person name="Gallagher L.A."/>
            <person name="Ramage E."/>
            <person name="Weiss E.J."/>
            <person name="Radey M."/>
            <person name="Hayden H.S."/>
            <person name="Held K.G."/>
            <person name="Huse H.K."/>
            <person name="Zurawski D.V."/>
            <person name="Brittnacher M.J."/>
            <person name="Manoil C."/>
        </authorList>
    </citation>
    <scope>NUCLEOTIDE SEQUENCE [LARGE SCALE GENOMIC DNA]</scope>
    <source>
        <strain evidence="1 5">AB5075-UW</strain>
    </source>
</reference>
<dbReference type="EMBL" id="RFDI01000843">
    <property type="protein sequence ID" value="RSR52277.1"/>
    <property type="molecule type" value="Genomic_DNA"/>
</dbReference>
<name>A0A0D5YJ12_ACIBA</name>
<evidence type="ECO:0000313" key="3">
    <source>
        <dbReference type="EMBL" id="MVM93649.1"/>
    </source>
</evidence>
<dbReference type="PATRIC" id="fig|470.1314.peg.2087"/>
<dbReference type="Proteomes" id="UP000439424">
    <property type="component" value="Unassembled WGS sequence"/>
</dbReference>
<evidence type="ECO:0000313" key="8">
    <source>
        <dbReference type="Proteomes" id="UP000461234"/>
    </source>
</evidence>
<gene>
    <name evidence="1" type="ORF">ABUW_2511</name>
    <name evidence="4" type="ORF">EA686_15060</name>
    <name evidence="2" type="ORF">F2P40_07140</name>
    <name evidence="3" type="ORF">GNY86_19115</name>
</gene>
<dbReference type="AlphaFoldDB" id="A0A0D5YJ12"/>
<protein>
    <submittedName>
        <fullName evidence="1">Uncharacterized protein</fullName>
    </submittedName>
</protein>
<evidence type="ECO:0000313" key="6">
    <source>
        <dbReference type="Proteomes" id="UP000280073"/>
    </source>
</evidence>
<evidence type="ECO:0000313" key="7">
    <source>
        <dbReference type="Proteomes" id="UP000439424"/>
    </source>
</evidence>
<accession>A0A0D5YJ12</accession>
<dbReference type="OMA" id="EYEHEVI"/>
<dbReference type="Proteomes" id="UP000032746">
    <property type="component" value="Chromosome"/>
</dbReference>
<reference evidence="3 7" key="5">
    <citation type="submission" date="2019-11" db="EMBL/GenBank/DDBJ databases">
        <title>Multidrug-resistant Acinetobacter baumannii moving toward extensively drug-resistant over fifteen years in South of Brazil.</title>
        <authorList>
            <person name="Fedrigo N.H."/>
            <person name="Cerdeira L."/>
            <person name="Fuga B."/>
            <person name="Marini P.V.B."/>
            <person name="Shinohara D.R."/>
            <person name="Carrara-Marroni F.E."/>
            <person name="Lincopan N."/>
            <person name="Tognim M.C.B."/>
        </authorList>
    </citation>
    <scope>NUCLEOTIDE SEQUENCE [LARGE SCALE GENOMIC DNA]</scope>
    <source>
        <strain evidence="3 7">Ac576</strain>
    </source>
</reference>
<evidence type="ECO:0000313" key="1">
    <source>
        <dbReference type="EMBL" id="AKA32237.1"/>
    </source>
</evidence>
<reference evidence="5" key="2">
    <citation type="submission" date="2015-03" db="EMBL/GenBank/DDBJ databases">
        <authorList>
            <person name="Gallagher L.A."/>
            <person name="Hayden H.S."/>
            <person name="Weiss E.J."/>
            <person name="Hager K.R."/>
            <person name="Ramage E."/>
            <person name="Radey M.R."/>
            <person name="Bydalek R."/>
            <person name="Manoil C."/>
            <person name="Miller S.I."/>
            <person name="Brittnacher M.J."/>
        </authorList>
    </citation>
    <scope>NUCLEOTIDE SEQUENCE [LARGE SCALE GENOMIC DNA]</scope>
    <source>
        <strain evidence="5">AB5075-UW</strain>
    </source>
</reference>
<evidence type="ECO:0000313" key="4">
    <source>
        <dbReference type="EMBL" id="RSR52277.1"/>
    </source>
</evidence>
<proteinExistence type="predicted"/>
<dbReference type="Proteomes" id="UP000280073">
    <property type="component" value="Unassembled WGS sequence"/>
</dbReference>
<dbReference type="EMBL" id="CP008706">
    <property type="protein sequence ID" value="AKA32237.1"/>
    <property type="molecule type" value="Genomic_DNA"/>
</dbReference>
<dbReference type="OrthoDB" id="6690374at2"/>
<evidence type="ECO:0000313" key="2">
    <source>
        <dbReference type="EMBL" id="MQR49101.1"/>
    </source>
</evidence>
<evidence type="ECO:0000313" key="5">
    <source>
        <dbReference type="Proteomes" id="UP000032746"/>
    </source>
</evidence>
<dbReference type="EMBL" id="WPIP01000252">
    <property type="protein sequence ID" value="MVM93649.1"/>
    <property type="molecule type" value="Genomic_DNA"/>
</dbReference>
<reference evidence="4 6" key="3">
    <citation type="submission" date="2018-10" db="EMBL/GenBank/DDBJ databases">
        <title>GWAS and RNA-Seq identify cryptic mechanisms of antimicrobial resistance in Acinetobacter baumannii.</title>
        <authorList>
            <person name="Sahl J.W."/>
        </authorList>
    </citation>
    <scope>NUCLEOTIDE SEQUENCE [LARGE SCALE GENOMIC DNA]</scope>
    <source>
        <strain evidence="4 6">TG28175</strain>
    </source>
</reference>
<dbReference type="RefSeq" id="WP_000008105.1">
    <property type="nucleotide sequence ID" value="NZ_AP031588.1"/>
</dbReference>
<sequence>MSFIIIIFIFFVFAYILFKVFSKVSLELPESTLKIAGKIFTENKNFFEHEIIVTFYQEELITLVGNQNGDRTKVFKNAVICLEKETDKIAVYIDTLRVGYLNKINASSFVNFLKIKGFSDKDAFEVDAIIISEKTSKWSVKLDIPYDMEKFRFDKY</sequence>
<dbReference type="EMBL" id="WIOC01000006">
    <property type="protein sequence ID" value="MQR49101.1"/>
    <property type="molecule type" value="Genomic_DNA"/>
</dbReference>
<organism evidence="1 5">
    <name type="scientific">Acinetobacter baumannii</name>
    <dbReference type="NCBI Taxonomy" id="470"/>
    <lineage>
        <taxon>Bacteria</taxon>
        <taxon>Pseudomonadati</taxon>
        <taxon>Pseudomonadota</taxon>
        <taxon>Gammaproteobacteria</taxon>
        <taxon>Moraxellales</taxon>
        <taxon>Moraxellaceae</taxon>
        <taxon>Acinetobacter</taxon>
        <taxon>Acinetobacter calcoaceticus/baumannii complex</taxon>
    </lineage>
</organism>
<reference evidence="2 8" key="4">
    <citation type="submission" date="2019-10" db="EMBL/GenBank/DDBJ databases">
        <title>Genetic environment of the oxa23 gene and comparative analysis of carbapenem resistant Acinetobacter baumannii isolates belonging to global clone 1, lineage 2 recovered in a burns hospital outbreak in 2012-2013.</title>
        <authorList>
            <person name="Douraghi M."/>
            <person name="Aris P."/>
            <person name="Kenyon J."/>
            <person name="Hamidian M."/>
        </authorList>
    </citation>
    <scope>NUCLEOTIDE SEQUENCE [LARGE SCALE GENOMIC DNA]</scope>
    <source>
        <strain evidence="2 8">ABS103</strain>
    </source>
</reference>
<dbReference type="Proteomes" id="UP000461234">
    <property type="component" value="Unassembled WGS sequence"/>
</dbReference>